<dbReference type="Proteomes" id="UP000054783">
    <property type="component" value="Unassembled WGS sequence"/>
</dbReference>
<evidence type="ECO:0000313" key="1">
    <source>
        <dbReference type="EMBL" id="KRY03883.1"/>
    </source>
</evidence>
<evidence type="ECO:0000313" key="2">
    <source>
        <dbReference type="Proteomes" id="UP000054783"/>
    </source>
</evidence>
<reference evidence="1 2" key="1">
    <citation type="submission" date="2015-01" db="EMBL/GenBank/DDBJ databases">
        <title>Evolution of Trichinella species and genotypes.</title>
        <authorList>
            <person name="Korhonen P.K."/>
            <person name="Edoardo P."/>
            <person name="Giuseppe L.R."/>
            <person name="Gasser R.B."/>
        </authorList>
    </citation>
    <scope>NUCLEOTIDE SEQUENCE [LARGE SCALE GENOMIC DNA]</scope>
    <source>
        <strain evidence="1">ISS2496</strain>
    </source>
</reference>
<protein>
    <submittedName>
        <fullName evidence="1">Uncharacterized protein</fullName>
    </submittedName>
</protein>
<dbReference type="OrthoDB" id="5921819at2759"/>
<accession>A0A0V0YUS9</accession>
<keyword evidence="2" id="KW-1185">Reference proteome</keyword>
<dbReference type="AlphaFoldDB" id="A0A0V0YUS9"/>
<dbReference type="EMBL" id="JYDQ01002403">
    <property type="protein sequence ID" value="KRY03883.1"/>
    <property type="molecule type" value="Genomic_DNA"/>
</dbReference>
<proteinExistence type="predicted"/>
<comment type="caution">
    <text evidence="1">The sequence shown here is derived from an EMBL/GenBank/DDBJ whole genome shotgun (WGS) entry which is preliminary data.</text>
</comment>
<name>A0A0V0YUS9_9BILA</name>
<organism evidence="1 2">
    <name type="scientific">Trichinella patagoniensis</name>
    <dbReference type="NCBI Taxonomy" id="990121"/>
    <lineage>
        <taxon>Eukaryota</taxon>
        <taxon>Metazoa</taxon>
        <taxon>Ecdysozoa</taxon>
        <taxon>Nematoda</taxon>
        <taxon>Enoplea</taxon>
        <taxon>Dorylaimia</taxon>
        <taxon>Trichinellida</taxon>
        <taxon>Trichinellidae</taxon>
        <taxon>Trichinella</taxon>
    </lineage>
</organism>
<gene>
    <name evidence="1" type="ORF">T12_16923</name>
</gene>
<sequence>MLNSVFIMNQFTRKRSYLSLLDSVSCATSYALPFFLSPFHAYSHHLFAAPPSQSYPVHQGSVVKTDNTPGDAFVLFCSCGCANLPDGCWSAQTHHERSKA</sequence>